<evidence type="ECO:0008006" key="4">
    <source>
        <dbReference type="Google" id="ProtNLM"/>
    </source>
</evidence>
<dbReference type="GO" id="GO:0009982">
    <property type="term" value="F:pseudouridine synthase activity"/>
    <property type="evidence" value="ECO:0007669"/>
    <property type="project" value="InterPro"/>
</dbReference>
<feature type="compositionally biased region" description="Low complexity" evidence="1">
    <location>
        <begin position="228"/>
        <end position="248"/>
    </location>
</feature>
<dbReference type="PANTHER" id="PTHR21600">
    <property type="entry name" value="MITOCHONDRIAL RNA PSEUDOURIDINE SYNTHASE"/>
    <property type="match status" value="1"/>
</dbReference>
<dbReference type="OrthoDB" id="424794at2759"/>
<dbReference type="Proteomes" id="UP000006906">
    <property type="component" value="Chromosome 10"/>
</dbReference>
<dbReference type="RefSeq" id="XP_042920581.1">
    <property type="nucleotide sequence ID" value="XM_043067184.1"/>
</dbReference>
<dbReference type="GeneID" id="66055159"/>
<evidence type="ECO:0000256" key="1">
    <source>
        <dbReference type="SAM" id="MobiDB-lite"/>
    </source>
</evidence>
<dbReference type="AlphaFoldDB" id="A0A2K3DBZ8"/>
<dbReference type="PANTHER" id="PTHR21600:SF52">
    <property type="entry name" value="PSEUDOURIDINE SYNTHASE RSUA_RLUA-LIKE DOMAIN-CONTAINING PROTEIN"/>
    <property type="match status" value="1"/>
</dbReference>
<dbReference type="Gene3D" id="3.30.2350.10">
    <property type="entry name" value="Pseudouridine synthase"/>
    <property type="match status" value="1"/>
</dbReference>
<dbReference type="Gramene" id="PNW78057">
    <property type="protein sequence ID" value="PNW78057"/>
    <property type="gene ID" value="CHLRE_10g462500v5"/>
</dbReference>
<evidence type="ECO:0000313" key="2">
    <source>
        <dbReference type="EMBL" id="PNW78057.1"/>
    </source>
</evidence>
<dbReference type="KEGG" id="cre:CHLRE_10g462500v5"/>
<dbReference type="InterPro" id="IPR050188">
    <property type="entry name" value="RluA_PseudoU_synthase"/>
</dbReference>
<evidence type="ECO:0000313" key="3">
    <source>
        <dbReference type="Proteomes" id="UP000006906"/>
    </source>
</evidence>
<dbReference type="InParanoid" id="A0A2K3DBZ8"/>
<dbReference type="InterPro" id="IPR020103">
    <property type="entry name" value="PsdUridine_synth_cat_dom_sf"/>
</dbReference>
<dbReference type="EMBL" id="CM008971">
    <property type="protein sequence ID" value="PNW78057.1"/>
    <property type="molecule type" value="Genomic_DNA"/>
</dbReference>
<sequence length="264" mass="28048">MCETDREAGLVKTYKALTYSPVPLGPLEHHMYDGPFNEGAPVLGGGNLRPRGPRLLSTSAHARWRACKLEVVECVEHAGALDWHRRRYPPAQPDRALPDALAAASAAAADTAAAAAAAPAAEAAAAATAAVQPPVRLYESTIDLYTGRTHQIRAQLAAVGCPLVGDVMYSPIQNLLVDESGVVSDPALVSVIEELPNLETHIGLHAWRLTWRGRTFTAPPDWEQQQLGEQGEAAAAAAAAVQQGQELGQAEEKEEGKGFGKEQE</sequence>
<reference evidence="2 3" key="1">
    <citation type="journal article" date="2007" name="Science">
        <title>The Chlamydomonas genome reveals the evolution of key animal and plant functions.</title>
        <authorList>
            <person name="Merchant S.S."/>
            <person name="Prochnik S.E."/>
            <person name="Vallon O."/>
            <person name="Harris E.H."/>
            <person name="Karpowicz S.J."/>
            <person name="Witman G.B."/>
            <person name="Terry A."/>
            <person name="Salamov A."/>
            <person name="Fritz-Laylin L.K."/>
            <person name="Marechal-Drouard L."/>
            <person name="Marshall W.F."/>
            <person name="Qu L.H."/>
            <person name="Nelson D.R."/>
            <person name="Sanderfoot A.A."/>
            <person name="Spalding M.H."/>
            <person name="Kapitonov V.V."/>
            <person name="Ren Q."/>
            <person name="Ferris P."/>
            <person name="Lindquist E."/>
            <person name="Shapiro H."/>
            <person name="Lucas S.M."/>
            <person name="Grimwood J."/>
            <person name="Schmutz J."/>
            <person name="Cardol P."/>
            <person name="Cerutti H."/>
            <person name="Chanfreau G."/>
            <person name="Chen C.L."/>
            <person name="Cognat V."/>
            <person name="Croft M.T."/>
            <person name="Dent R."/>
            <person name="Dutcher S."/>
            <person name="Fernandez E."/>
            <person name="Fukuzawa H."/>
            <person name="Gonzalez-Ballester D."/>
            <person name="Gonzalez-Halphen D."/>
            <person name="Hallmann A."/>
            <person name="Hanikenne M."/>
            <person name="Hippler M."/>
            <person name="Inwood W."/>
            <person name="Jabbari K."/>
            <person name="Kalanon M."/>
            <person name="Kuras R."/>
            <person name="Lefebvre P.A."/>
            <person name="Lemaire S.D."/>
            <person name="Lobanov A.V."/>
            <person name="Lohr M."/>
            <person name="Manuell A."/>
            <person name="Meier I."/>
            <person name="Mets L."/>
            <person name="Mittag M."/>
            <person name="Mittelmeier T."/>
            <person name="Moroney J.V."/>
            <person name="Moseley J."/>
            <person name="Napoli C."/>
            <person name="Nedelcu A.M."/>
            <person name="Niyogi K."/>
            <person name="Novoselov S.V."/>
            <person name="Paulsen I.T."/>
            <person name="Pazour G."/>
            <person name="Purton S."/>
            <person name="Ral J.P."/>
            <person name="Riano-Pachon D.M."/>
            <person name="Riekhof W."/>
            <person name="Rymarquis L."/>
            <person name="Schroda M."/>
            <person name="Stern D."/>
            <person name="Umen J."/>
            <person name="Willows R."/>
            <person name="Wilson N."/>
            <person name="Zimmer S.L."/>
            <person name="Allmer J."/>
            <person name="Balk J."/>
            <person name="Bisova K."/>
            <person name="Chen C.J."/>
            <person name="Elias M."/>
            <person name="Gendler K."/>
            <person name="Hauser C."/>
            <person name="Lamb M.R."/>
            <person name="Ledford H."/>
            <person name="Long J.C."/>
            <person name="Minagawa J."/>
            <person name="Page M.D."/>
            <person name="Pan J."/>
            <person name="Pootakham W."/>
            <person name="Roje S."/>
            <person name="Rose A."/>
            <person name="Stahlberg E."/>
            <person name="Terauchi A.M."/>
            <person name="Yang P."/>
            <person name="Ball S."/>
            <person name="Bowler C."/>
            <person name="Dieckmann C.L."/>
            <person name="Gladyshev V.N."/>
            <person name="Green P."/>
            <person name="Jorgensen R."/>
            <person name="Mayfield S."/>
            <person name="Mueller-Roeber B."/>
            <person name="Rajamani S."/>
            <person name="Sayre R.T."/>
            <person name="Brokstein P."/>
            <person name="Dubchak I."/>
            <person name="Goodstein D."/>
            <person name="Hornick L."/>
            <person name="Huang Y.W."/>
            <person name="Jhaveri J."/>
            <person name="Luo Y."/>
            <person name="Martinez D."/>
            <person name="Ngau W.C."/>
            <person name="Otillar B."/>
            <person name="Poliakov A."/>
            <person name="Porter A."/>
            <person name="Szajkowski L."/>
            <person name="Werner G."/>
            <person name="Zhou K."/>
            <person name="Grigoriev I.V."/>
            <person name="Rokhsar D.S."/>
            <person name="Grossman A.R."/>
        </authorList>
    </citation>
    <scope>NUCLEOTIDE SEQUENCE [LARGE SCALE GENOMIC DNA]</scope>
    <source>
        <strain evidence="3">CC-503</strain>
    </source>
</reference>
<dbReference type="STRING" id="3055.A0A2K3DBZ8"/>
<feature type="region of interest" description="Disordered" evidence="1">
    <location>
        <begin position="228"/>
        <end position="264"/>
    </location>
</feature>
<feature type="compositionally biased region" description="Basic and acidic residues" evidence="1">
    <location>
        <begin position="250"/>
        <end position="264"/>
    </location>
</feature>
<name>A0A2K3DBZ8_CHLRE</name>
<proteinExistence type="predicted"/>
<gene>
    <name evidence="2" type="ORF">CHLRE_10g462500v5</name>
</gene>
<keyword evidence="3" id="KW-1185">Reference proteome</keyword>
<organism evidence="2 3">
    <name type="scientific">Chlamydomonas reinhardtii</name>
    <name type="common">Chlamydomonas smithii</name>
    <dbReference type="NCBI Taxonomy" id="3055"/>
    <lineage>
        <taxon>Eukaryota</taxon>
        <taxon>Viridiplantae</taxon>
        <taxon>Chlorophyta</taxon>
        <taxon>core chlorophytes</taxon>
        <taxon>Chlorophyceae</taxon>
        <taxon>CS clade</taxon>
        <taxon>Chlamydomonadales</taxon>
        <taxon>Chlamydomonadaceae</taxon>
        <taxon>Chlamydomonas</taxon>
    </lineage>
</organism>
<dbReference type="SUPFAM" id="SSF55120">
    <property type="entry name" value="Pseudouridine synthase"/>
    <property type="match status" value="1"/>
</dbReference>
<accession>A0A2K3DBZ8</accession>
<protein>
    <recommendedName>
        <fullName evidence="4">Pseudouridine synthase RsuA/RluA-like domain-containing protein</fullName>
    </recommendedName>
</protein>
<dbReference type="GO" id="GO:0003723">
    <property type="term" value="F:RNA binding"/>
    <property type="evidence" value="ECO:0007669"/>
    <property type="project" value="InterPro"/>
</dbReference>
<dbReference type="GO" id="GO:0001522">
    <property type="term" value="P:pseudouridine synthesis"/>
    <property type="evidence" value="ECO:0007669"/>
    <property type="project" value="InterPro"/>
</dbReference>